<feature type="signal peptide" evidence="2">
    <location>
        <begin position="1"/>
        <end position="20"/>
    </location>
</feature>
<accession>A0A2I0J7G8</accession>
<evidence type="ECO:0000313" key="3">
    <source>
        <dbReference type="EMBL" id="PKI52187.1"/>
    </source>
</evidence>
<comment type="caution">
    <text evidence="3">The sequence shown here is derived from an EMBL/GenBank/DDBJ whole genome shotgun (WGS) entry which is preliminary data.</text>
</comment>
<evidence type="ECO:0000256" key="2">
    <source>
        <dbReference type="SAM" id="SignalP"/>
    </source>
</evidence>
<reference evidence="3 4" key="1">
    <citation type="submission" date="2017-11" db="EMBL/GenBank/DDBJ databases">
        <title>De-novo sequencing of pomegranate (Punica granatum L.) genome.</title>
        <authorList>
            <person name="Akparov Z."/>
            <person name="Amiraslanov A."/>
            <person name="Hajiyeva S."/>
            <person name="Abbasov M."/>
            <person name="Kaur K."/>
            <person name="Hamwieh A."/>
            <person name="Solovyev V."/>
            <person name="Salamov A."/>
            <person name="Braich B."/>
            <person name="Kosarev P."/>
            <person name="Mahmoud A."/>
            <person name="Hajiyev E."/>
            <person name="Babayeva S."/>
            <person name="Izzatullayeva V."/>
            <person name="Mammadov A."/>
            <person name="Mammadov A."/>
            <person name="Sharifova S."/>
            <person name="Ojaghi J."/>
            <person name="Eynullazada K."/>
            <person name="Bayramov B."/>
            <person name="Abdulazimova A."/>
            <person name="Shahmuradov I."/>
        </authorList>
    </citation>
    <scope>NUCLEOTIDE SEQUENCE [LARGE SCALE GENOMIC DNA]</scope>
    <source>
        <strain evidence="4">cv. AG2017</strain>
        <tissue evidence="3">Leaf</tissue>
    </source>
</reference>
<sequence length="108" mass="11233">MAKFCFFAFITILSVHIALFVDPPQISPSLANKLTADSTPTISPSNPTASLAPAPANAPHGSISSSPSLPPLDAAPASSPFTLVSVLTCKHDVLTCLGKRVNWINMSC</sequence>
<evidence type="ECO:0000313" key="4">
    <source>
        <dbReference type="Proteomes" id="UP000233551"/>
    </source>
</evidence>
<feature type="compositionally biased region" description="Low complexity" evidence="1">
    <location>
        <begin position="58"/>
        <end position="71"/>
    </location>
</feature>
<protein>
    <recommendedName>
        <fullName evidence="5">Pectinesterase inhibitor 10-like</fullName>
    </recommendedName>
</protein>
<organism evidence="3 4">
    <name type="scientific">Punica granatum</name>
    <name type="common">Pomegranate</name>
    <dbReference type="NCBI Taxonomy" id="22663"/>
    <lineage>
        <taxon>Eukaryota</taxon>
        <taxon>Viridiplantae</taxon>
        <taxon>Streptophyta</taxon>
        <taxon>Embryophyta</taxon>
        <taxon>Tracheophyta</taxon>
        <taxon>Spermatophyta</taxon>
        <taxon>Magnoliopsida</taxon>
        <taxon>eudicotyledons</taxon>
        <taxon>Gunneridae</taxon>
        <taxon>Pentapetalae</taxon>
        <taxon>rosids</taxon>
        <taxon>malvids</taxon>
        <taxon>Myrtales</taxon>
        <taxon>Lythraceae</taxon>
        <taxon>Punica</taxon>
    </lineage>
</organism>
<feature type="compositionally biased region" description="Polar residues" evidence="1">
    <location>
        <begin position="35"/>
        <end position="49"/>
    </location>
</feature>
<name>A0A2I0J7G8_PUNGR</name>
<feature type="region of interest" description="Disordered" evidence="1">
    <location>
        <begin position="35"/>
        <end position="71"/>
    </location>
</feature>
<evidence type="ECO:0008006" key="5">
    <source>
        <dbReference type="Google" id="ProtNLM"/>
    </source>
</evidence>
<keyword evidence="2" id="KW-0732">Signal</keyword>
<dbReference type="EMBL" id="PGOL01001966">
    <property type="protein sequence ID" value="PKI52187.1"/>
    <property type="molecule type" value="Genomic_DNA"/>
</dbReference>
<feature type="chain" id="PRO_5014172157" description="Pectinesterase inhibitor 10-like" evidence="2">
    <location>
        <begin position="21"/>
        <end position="108"/>
    </location>
</feature>
<dbReference type="Proteomes" id="UP000233551">
    <property type="component" value="Unassembled WGS sequence"/>
</dbReference>
<evidence type="ECO:0000256" key="1">
    <source>
        <dbReference type="SAM" id="MobiDB-lite"/>
    </source>
</evidence>
<proteinExistence type="predicted"/>
<gene>
    <name evidence="3" type="ORF">CRG98_027430</name>
</gene>
<dbReference type="AlphaFoldDB" id="A0A2I0J7G8"/>
<keyword evidence="4" id="KW-1185">Reference proteome</keyword>